<accession>A0A4S3J504</accession>
<dbReference type="Proteomes" id="UP000308092">
    <property type="component" value="Unassembled WGS sequence"/>
</dbReference>
<sequence>MLARANSLLETLKSISGSTWGGSLTAMRKIYRAVAHTRPEFNKIIDQFTKIQKRAAIIISGAFKGTAAVALDAELHLLPIRLQMQKTIEETAIRIQTGPWAKNAVLAPTAHRKTAEKWETRKAFVLAPSAEHFIAFTDGSGHSGHVGTDNNTTVYTAELTGMGIALSKVPTRAAAVTVFADSQAAIQAVDNPGRPSGQY</sequence>
<proteinExistence type="predicted"/>
<dbReference type="GO" id="GO:0003676">
    <property type="term" value="F:nucleic acid binding"/>
    <property type="evidence" value="ECO:0007669"/>
    <property type="project" value="InterPro"/>
</dbReference>
<comment type="caution">
    <text evidence="1">The sequence shown here is derived from an EMBL/GenBank/DDBJ whole genome shotgun (WGS) entry which is preliminary data.</text>
</comment>
<keyword evidence="2" id="KW-1185">Reference proteome</keyword>
<dbReference type="Gene3D" id="3.30.420.10">
    <property type="entry name" value="Ribonuclease H-like superfamily/Ribonuclease H"/>
    <property type="match status" value="1"/>
</dbReference>
<organism evidence="1 2">
    <name type="scientific">Aspergillus tanneri</name>
    <dbReference type="NCBI Taxonomy" id="1220188"/>
    <lineage>
        <taxon>Eukaryota</taxon>
        <taxon>Fungi</taxon>
        <taxon>Dikarya</taxon>
        <taxon>Ascomycota</taxon>
        <taxon>Pezizomycotina</taxon>
        <taxon>Eurotiomycetes</taxon>
        <taxon>Eurotiomycetidae</taxon>
        <taxon>Eurotiales</taxon>
        <taxon>Aspergillaceae</taxon>
        <taxon>Aspergillus</taxon>
        <taxon>Aspergillus subgen. Circumdati</taxon>
    </lineage>
</organism>
<dbReference type="InterPro" id="IPR036397">
    <property type="entry name" value="RNaseH_sf"/>
</dbReference>
<gene>
    <name evidence="1" type="ORF">EYZ11_011422</name>
</gene>
<dbReference type="AlphaFoldDB" id="A0A4S3J504"/>
<name>A0A4S3J504_9EURO</name>
<protein>
    <submittedName>
        <fullName evidence="1">Uncharacterized protein</fullName>
    </submittedName>
</protein>
<evidence type="ECO:0000313" key="1">
    <source>
        <dbReference type="EMBL" id="THC89128.1"/>
    </source>
</evidence>
<evidence type="ECO:0000313" key="2">
    <source>
        <dbReference type="Proteomes" id="UP000308092"/>
    </source>
</evidence>
<reference evidence="1 2" key="1">
    <citation type="submission" date="2019-03" db="EMBL/GenBank/DDBJ databases">
        <title>The genome sequence of a newly discovered highly antifungal drug resistant Aspergillus species, Aspergillus tanneri NIH 1004.</title>
        <authorList>
            <person name="Mounaud S."/>
            <person name="Singh I."/>
            <person name="Joardar V."/>
            <person name="Pakala S."/>
            <person name="Pakala S."/>
            <person name="Venepally P."/>
            <person name="Hoover J."/>
            <person name="Nierman W."/>
            <person name="Chung J."/>
            <person name="Losada L."/>
        </authorList>
    </citation>
    <scope>NUCLEOTIDE SEQUENCE [LARGE SCALE GENOMIC DNA]</scope>
    <source>
        <strain evidence="1 2">NIH1004</strain>
    </source>
</reference>
<dbReference type="VEuPathDB" id="FungiDB:EYZ11_011422"/>
<dbReference type="EMBL" id="SOSA01000704">
    <property type="protein sequence ID" value="THC89128.1"/>
    <property type="molecule type" value="Genomic_DNA"/>
</dbReference>
<dbReference type="SUPFAM" id="SSF53098">
    <property type="entry name" value="Ribonuclease H-like"/>
    <property type="match status" value="1"/>
</dbReference>
<dbReference type="STRING" id="1220188.A0A4S3J504"/>
<dbReference type="InterPro" id="IPR012337">
    <property type="entry name" value="RNaseH-like_sf"/>
</dbReference>